<comment type="caution">
    <text evidence="2">The sequence shown here is derived from an EMBL/GenBank/DDBJ whole genome shotgun (WGS) entry which is preliminary data.</text>
</comment>
<sequence>MDGCVIQVYDSLLDADAFCGSRDCVIADYIKSGLVNMLAVLLQLLLLICSFKMWFISEC</sequence>
<dbReference type="EMBL" id="BPVZ01000185">
    <property type="protein sequence ID" value="GKV44749.1"/>
    <property type="molecule type" value="Genomic_DNA"/>
</dbReference>
<reference evidence="2 3" key="1">
    <citation type="journal article" date="2021" name="Commun. Biol.">
        <title>The genome of Shorea leprosula (Dipterocarpaceae) highlights the ecological relevance of drought in aseasonal tropical rainforests.</title>
        <authorList>
            <person name="Ng K.K.S."/>
            <person name="Kobayashi M.J."/>
            <person name="Fawcett J.A."/>
            <person name="Hatakeyama M."/>
            <person name="Paape T."/>
            <person name="Ng C.H."/>
            <person name="Ang C.C."/>
            <person name="Tnah L.H."/>
            <person name="Lee C.T."/>
            <person name="Nishiyama T."/>
            <person name="Sese J."/>
            <person name="O'Brien M.J."/>
            <person name="Copetti D."/>
            <person name="Mohd Noor M.I."/>
            <person name="Ong R.C."/>
            <person name="Putra M."/>
            <person name="Sireger I.Z."/>
            <person name="Indrioko S."/>
            <person name="Kosugi Y."/>
            <person name="Izuno A."/>
            <person name="Isagi Y."/>
            <person name="Lee S.L."/>
            <person name="Shimizu K.K."/>
        </authorList>
    </citation>
    <scope>NUCLEOTIDE SEQUENCE [LARGE SCALE GENOMIC DNA]</scope>
    <source>
        <strain evidence="2">214</strain>
    </source>
</reference>
<proteinExistence type="predicted"/>
<accession>A0AAV5M4N7</accession>
<gene>
    <name evidence="2" type="ORF">SLEP1_g51908</name>
</gene>
<feature type="transmembrane region" description="Helical" evidence="1">
    <location>
        <begin position="37"/>
        <end position="55"/>
    </location>
</feature>
<evidence type="ECO:0000313" key="2">
    <source>
        <dbReference type="EMBL" id="GKV44749.1"/>
    </source>
</evidence>
<keyword evidence="1" id="KW-0812">Transmembrane</keyword>
<organism evidence="2 3">
    <name type="scientific">Rubroshorea leprosula</name>
    <dbReference type="NCBI Taxonomy" id="152421"/>
    <lineage>
        <taxon>Eukaryota</taxon>
        <taxon>Viridiplantae</taxon>
        <taxon>Streptophyta</taxon>
        <taxon>Embryophyta</taxon>
        <taxon>Tracheophyta</taxon>
        <taxon>Spermatophyta</taxon>
        <taxon>Magnoliopsida</taxon>
        <taxon>eudicotyledons</taxon>
        <taxon>Gunneridae</taxon>
        <taxon>Pentapetalae</taxon>
        <taxon>rosids</taxon>
        <taxon>malvids</taxon>
        <taxon>Malvales</taxon>
        <taxon>Dipterocarpaceae</taxon>
        <taxon>Rubroshorea</taxon>
    </lineage>
</organism>
<keyword evidence="1" id="KW-0472">Membrane</keyword>
<dbReference type="Proteomes" id="UP001054252">
    <property type="component" value="Unassembled WGS sequence"/>
</dbReference>
<dbReference type="AlphaFoldDB" id="A0AAV5M4N7"/>
<name>A0AAV5M4N7_9ROSI</name>
<keyword evidence="1" id="KW-1133">Transmembrane helix</keyword>
<protein>
    <submittedName>
        <fullName evidence="2">Uncharacterized protein</fullName>
    </submittedName>
</protein>
<evidence type="ECO:0000313" key="3">
    <source>
        <dbReference type="Proteomes" id="UP001054252"/>
    </source>
</evidence>
<evidence type="ECO:0000256" key="1">
    <source>
        <dbReference type="SAM" id="Phobius"/>
    </source>
</evidence>
<keyword evidence="3" id="KW-1185">Reference proteome</keyword>